<evidence type="ECO:0000313" key="3">
    <source>
        <dbReference type="EMBL" id="BBX97018.1"/>
    </source>
</evidence>
<evidence type="ECO:0000313" key="4">
    <source>
        <dbReference type="Proteomes" id="UP000466396"/>
    </source>
</evidence>
<dbReference type="InterPro" id="IPR000845">
    <property type="entry name" value="Nucleoside_phosphorylase_d"/>
</dbReference>
<dbReference type="SUPFAM" id="SSF53167">
    <property type="entry name" value="Purine and uridine phosphorylases"/>
    <property type="match status" value="1"/>
</dbReference>
<protein>
    <recommendedName>
        <fullName evidence="2">Nucleoside phosphorylase domain-containing protein</fullName>
    </recommendedName>
</protein>
<evidence type="ECO:0000256" key="1">
    <source>
        <dbReference type="SAM" id="SignalP"/>
    </source>
</evidence>
<dbReference type="PANTHER" id="PTHR21234:SF30">
    <property type="entry name" value="PHOSPHORYLASE SUPERFAMILY PROTEIN"/>
    <property type="match status" value="1"/>
</dbReference>
<dbReference type="Gene3D" id="3.40.50.1580">
    <property type="entry name" value="Nucleoside phosphorylase domain"/>
    <property type="match status" value="2"/>
</dbReference>
<feature type="chain" id="PRO_5029791996" description="Nucleoside phosphorylase domain-containing protein" evidence="1">
    <location>
        <begin position="25"/>
        <end position="337"/>
    </location>
</feature>
<dbReference type="InterPro" id="IPR035994">
    <property type="entry name" value="Nucleoside_phosphorylase_sf"/>
</dbReference>
<keyword evidence="1" id="KW-0732">Signal</keyword>
<dbReference type="AlphaFoldDB" id="A0A7I7NKX6"/>
<reference evidence="3 4" key="1">
    <citation type="journal article" date="2019" name="Emerg. Microbes Infect.">
        <title>Comprehensive subspecies identification of 175 nontuberculous mycobacteria species based on 7547 genomic profiles.</title>
        <authorList>
            <person name="Matsumoto Y."/>
            <person name="Kinjo T."/>
            <person name="Motooka D."/>
            <person name="Nabeya D."/>
            <person name="Jung N."/>
            <person name="Uechi K."/>
            <person name="Horii T."/>
            <person name="Iida T."/>
            <person name="Fujita J."/>
            <person name="Nakamura S."/>
        </authorList>
    </citation>
    <scope>NUCLEOTIDE SEQUENCE [LARGE SCALE GENOMIC DNA]</scope>
    <source>
        <strain evidence="3 4">JCM 15657</strain>
    </source>
</reference>
<organism evidence="3 4">
    <name type="scientific">Mycobacterium lacus</name>
    <dbReference type="NCBI Taxonomy" id="169765"/>
    <lineage>
        <taxon>Bacteria</taxon>
        <taxon>Bacillati</taxon>
        <taxon>Actinomycetota</taxon>
        <taxon>Actinomycetes</taxon>
        <taxon>Mycobacteriales</taxon>
        <taxon>Mycobacteriaceae</taxon>
        <taxon>Mycobacterium</taxon>
    </lineage>
</organism>
<feature type="domain" description="Nucleoside phosphorylase" evidence="2">
    <location>
        <begin position="43"/>
        <end position="149"/>
    </location>
</feature>
<dbReference type="KEGG" id="mlj:MLAC_23120"/>
<dbReference type="Proteomes" id="UP000466396">
    <property type="component" value="Chromosome"/>
</dbReference>
<dbReference type="EMBL" id="AP022581">
    <property type="protein sequence ID" value="BBX97018.1"/>
    <property type="molecule type" value="Genomic_DNA"/>
</dbReference>
<sequence length="337" mass="34914">MLNRFRAALVVLVALCVGGGVAVADPGDIVKMAGAVPCEKRTLVLSAFPAEADAVLARTTLDPHPVVVLGYRHFYLGSIAGKKVVVAMTGIGLVNATKTTRVALKRFTCGSSVAVGAVVFSGVAGGAGRTRIGDVAVPARWTLDDGVTFRPVDPGMLAAAQTLSVSLSGVNNLGNPICLCRRVPAIRLSDLGRQPQLFVGGDGSSSDNNNGQALPCIPNGGDVFGCQPCSAPDRSILYTGNFFQALGPFITRGLLSNLNINTAQNPAFDAVDEETAAAQAVADAHGIPFLGIRGMSDGPGEPLHLPGFPISFFFYKQLAADNAARVTKAFLQNWVGP</sequence>
<dbReference type="Pfam" id="PF01048">
    <property type="entry name" value="PNP_UDP_1"/>
    <property type="match status" value="1"/>
</dbReference>
<keyword evidence="4" id="KW-1185">Reference proteome</keyword>
<proteinExistence type="predicted"/>
<accession>A0A7I7NKX6</accession>
<feature type="signal peptide" evidence="1">
    <location>
        <begin position="1"/>
        <end position="24"/>
    </location>
</feature>
<dbReference type="GO" id="GO:0003824">
    <property type="term" value="F:catalytic activity"/>
    <property type="evidence" value="ECO:0007669"/>
    <property type="project" value="InterPro"/>
</dbReference>
<name>A0A7I7NKX6_9MYCO</name>
<dbReference type="RefSeq" id="WP_232070758.1">
    <property type="nucleotide sequence ID" value="NZ_AP022581.1"/>
</dbReference>
<dbReference type="GO" id="GO:0009116">
    <property type="term" value="P:nucleoside metabolic process"/>
    <property type="evidence" value="ECO:0007669"/>
    <property type="project" value="InterPro"/>
</dbReference>
<gene>
    <name evidence="3" type="ORF">MLAC_23120</name>
</gene>
<evidence type="ECO:0000259" key="2">
    <source>
        <dbReference type="Pfam" id="PF01048"/>
    </source>
</evidence>
<dbReference type="PANTHER" id="PTHR21234">
    <property type="entry name" value="PURINE NUCLEOSIDE PHOSPHORYLASE"/>
    <property type="match status" value="1"/>
</dbReference>